<dbReference type="Gene3D" id="1.20.1250.20">
    <property type="entry name" value="MFS general substrate transporter like domains"/>
    <property type="match status" value="1"/>
</dbReference>
<keyword evidence="12" id="KW-1185">Reference proteome</keyword>
<evidence type="ECO:0000256" key="7">
    <source>
        <dbReference type="RuleBase" id="RU003346"/>
    </source>
</evidence>
<dbReference type="PANTHER" id="PTHR48022">
    <property type="entry name" value="PLASTIDIC GLUCOSE TRANSPORTER 4"/>
    <property type="match status" value="1"/>
</dbReference>
<dbReference type="InterPro" id="IPR050360">
    <property type="entry name" value="MFS_Sugar_Transporters"/>
</dbReference>
<gene>
    <name evidence="11" type="ORF">H2204_015114</name>
</gene>
<feature type="transmembrane region" description="Helical" evidence="9">
    <location>
        <begin position="221"/>
        <end position="242"/>
    </location>
</feature>
<comment type="similarity">
    <text evidence="2 7">Belongs to the major facilitator superfamily. Sugar transporter (TC 2.A.1.1) family.</text>
</comment>
<evidence type="ECO:0000256" key="4">
    <source>
        <dbReference type="ARBA" id="ARBA00022692"/>
    </source>
</evidence>
<evidence type="ECO:0000313" key="11">
    <source>
        <dbReference type="EMBL" id="KAJ9611872.1"/>
    </source>
</evidence>
<accession>A0AA39CKR6</accession>
<evidence type="ECO:0000256" key="8">
    <source>
        <dbReference type="SAM" id="MobiDB-lite"/>
    </source>
</evidence>
<feature type="transmembrane region" description="Helical" evidence="9">
    <location>
        <begin position="131"/>
        <end position="150"/>
    </location>
</feature>
<dbReference type="NCBIfam" id="TIGR00879">
    <property type="entry name" value="SP"/>
    <property type="match status" value="1"/>
</dbReference>
<dbReference type="FunFam" id="1.20.1250.20:FF:000026">
    <property type="entry name" value="MFS quinate transporter QutD"/>
    <property type="match status" value="1"/>
</dbReference>
<proteinExistence type="inferred from homology"/>
<protein>
    <recommendedName>
        <fullName evidence="10">Major facilitator superfamily (MFS) profile domain-containing protein</fullName>
    </recommendedName>
</protein>
<evidence type="ECO:0000256" key="1">
    <source>
        <dbReference type="ARBA" id="ARBA00004141"/>
    </source>
</evidence>
<dbReference type="AlphaFoldDB" id="A0AA39CKR6"/>
<evidence type="ECO:0000256" key="3">
    <source>
        <dbReference type="ARBA" id="ARBA00022448"/>
    </source>
</evidence>
<feature type="transmembrane region" description="Helical" evidence="9">
    <location>
        <begin position="489"/>
        <end position="508"/>
    </location>
</feature>
<dbReference type="PROSITE" id="PS00217">
    <property type="entry name" value="SUGAR_TRANSPORT_2"/>
    <property type="match status" value="1"/>
</dbReference>
<evidence type="ECO:0000256" key="6">
    <source>
        <dbReference type="ARBA" id="ARBA00023136"/>
    </source>
</evidence>
<feature type="region of interest" description="Disordered" evidence="8">
    <location>
        <begin position="1"/>
        <end position="29"/>
    </location>
</feature>
<feature type="transmembrane region" description="Helical" evidence="9">
    <location>
        <begin position="387"/>
        <end position="407"/>
    </location>
</feature>
<evidence type="ECO:0000256" key="9">
    <source>
        <dbReference type="SAM" id="Phobius"/>
    </source>
</evidence>
<keyword evidence="6 9" id="KW-0472">Membrane</keyword>
<dbReference type="GO" id="GO:0005351">
    <property type="term" value="F:carbohydrate:proton symporter activity"/>
    <property type="evidence" value="ECO:0007669"/>
    <property type="project" value="TreeGrafter"/>
</dbReference>
<dbReference type="PRINTS" id="PR00171">
    <property type="entry name" value="SUGRTRNSPORT"/>
</dbReference>
<comment type="subcellular location">
    <subcellularLocation>
        <location evidence="1">Membrane</location>
        <topology evidence="1">Multi-pass membrane protein</topology>
    </subcellularLocation>
</comment>
<dbReference type="PANTHER" id="PTHR48022:SF14">
    <property type="entry name" value="MAJOR FACILITATOR SUPERFAMILY (MFS) PROFILE DOMAIN-CONTAINING PROTEIN-RELATED"/>
    <property type="match status" value="1"/>
</dbReference>
<dbReference type="Pfam" id="PF00083">
    <property type="entry name" value="Sugar_tr"/>
    <property type="match status" value="1"/>
</dbReference>
<name>A0AA39CKR6_9EURO</name>
<dbReference type="PROSITE" id="PS50850">
    <property type="entry name" value="MFS"/>
    <property type="match status" value="1"/>
</dbReference>
<organism evidence="11 12">
    <name type="scientific">Knufia peltigerae</name>
    <dbReference type="NCBI Taxonomy" id="1002370"/>
    <lineage>
        <taxon>Eukaryota</taxon>
        <taxon>Fungi</taxon>
        <taxon>Dikarya</taxon>
        <taxon>Ascomycota</taxon>
        <taxon>Pezizomycotina</taxon>
        <taxon>Eurotiomycetes</taxon>
        <taxon>Chaetothyriomycetidae</taxon>
        <taxon>Chaetothyriales</taxon>
        <taxon>Trichomeriaceae</taxon>
        <taxon>Knufia</taxon>
    </lineage>
</organism>
<keyword evidence="3 7" id="KW-0813">Transport</keyword>
<dbReference type="InterPro" id="IPR003663">
    <property type="entry name" value="Sugar/inositol_transpt"/>
</dbReference>
<dbReference type="GO" id="GO:0016020">
    <property type="term" value="C:membrane"/>
    <property type="evidence" value="ECO:0007669"/>
    <property type="project" value="UniProtKB-SubCell"/>
</dbReference>
<feature type="transmembrane region" description="Helical" evidence="9">
    <location>
        <begin position="460"/>
        <end position="483"/>
    </location>
</feature>
<dbReference type="Proteomes" id="UP001172681">
    <property type="component" value="Unassembled WGS sequence"/>
</dbReference>
<comment type="caution">
    <text evidence="11">The sequence shown here is derived from an EMBL/GenBank/DDBJ whole genome shotgun (WGS) entry which is preliminary data.</text>
</comment>
<feature type="transmembrane region" description="Helical" evidence="9">
    <location>
        <begin position="156"/>
        <end position="178"/>
    </location>
</feature>
<keyword evidence="5 9" id="KW-1133">Transmembrane helix</keyword>
<reference evidence="11" key="1">
    <citation type="submission" date="2022-10" db="EMBL/GenBank/DDBJ databases">
        <title>Culturing micro-colonial fungi from biological soil crusts in the Mojave desert and describing Neophaeococcomyces mojavensis, and introducing the new genera and species Taxawa tesnikishii.</title>
        <authorList>
            <person name="Kurbessoian T."/>
            <person name="Stajich J.E."/>
        </authorList>
    </citation>
    <scope>NUCLEOTIDE SEQUENCE</scope>
    <source>
        <strain evidence="11">TK_35</strain>
    </source>
</reference>
<keyword evidence="4 9" id="KW-0812">Transmembrane</keyword>
<sequence length="553" mass="61013">MAESKTDLKFTDEHAQSQVSHQEHGEPTARRGSFVQHVEYDGQGFKGIAKSPYVFGAALLASFGGFSFGYDQGVISLILVMPQFHRQYPEVDPEHAHYGFNTGFMTGMLELGAFLGCLFLPYVADRWSRKWALTVATAFFCAGAIIQTASHNYGTLVAGRTIGGIGVGTLAMGAPLYISEIAPPNVRGSLLVLEQIAIVIGAIVSYWVTYGTRSIPNDWAFRLPFLLQMIPAVCVGGGIHFFPYSPRWLVMVGRNDESLLSLSKLRGLPVNDHRVHLEHKGIIAEVTMQREVAARQHPNATAIQLELWSWLDLFRPRYFKRTLVSMAVSFFQQFSGINAFVYYAPTFFAALGQSYDMSLILAGMINICQLVAGLPAFALFDRIGRRNIAIFGGIAMAIPHAIMAGIVNKYSSSWSTHSGMGWFGVALVYIYVLAFAFTYGPLAWVLPAELWSNTKRAKGVGIAIAVNWAANFIIGVVVPQMLISLGWGTYLFFACFCAAAAVFAFFFIPEVAGKTLEEVGEIFGDSSVADEEAMRQRIAEEIYHNETRERMNM</sequence>
<dbReference type="SUPFAM" id="SSF103473">
    <property type="entry name" value="MFS general substrate transporter"/>
    <property type="match status" value="1"/>
</dbReference>
<evidence type="ECO:0000259" key="10">
    <source>
        <dbReference type="PROSITE" id="PS50850"/>
    </source>
</evidence>
<dbReference type="InterPro" id="IPR005829">
    <property type="entry name" value="Sugar_transporter_CS"/>
</dbReference>
<evidence type="ECO:0000256" key="5">
    <source>
        <dbReference type="ARBA" id="ARBA00022989"/>
    </source>
</evidence>
<feature type="transmembrane region" description="Helical" evidence="9">
    <location>
        <begin position="100"/>
        <end position="124"/>
    </location>
</feature>
<dbReference type="InterPro" id="IPR005828">
    <property type="entry name" value="MFS_sugar_transport-like"/>
</dbReference>
<feature type="domain" description="Major facilitator superfamily (MFS) profile" evidence="10">
    <location>
        <begin position="57"/>
        <end position="512"/>
    </location>
</feature>
<dbReference type="EMBL" id="JAPDRN010000218">
    <property type="protein sequence ID" value="KAJ9611872.1"/>
    <property type="molecule type" value="Genomic_DNA"/>
</dbReference>
<evidence type="ECO:0000313" key="12">
    <source>
        <dbReference type="Proteomes" id="UP001172681"/>
    </source>
</evidence>
<evidence type="ECO:0000256" key="2">
    <source>
        <dbReference type="ARBA" id="ARBA00010992"/>
    </source>
</evidence>
<feature type="transmembrane region" description="Helical" evidence="9">
    <location>
        <begin position="323"/>
        <end position="345"/>
    </location>
</feature>
<feature type="transmembrane region" description="Helical" evidence="9">
    <location>
        <begin position="53"/>
        <end position="80"/>
    </location>
</feature>
<feature type="transmembrane region" description="Helical" evidence="9">
    <location>
        <begin position="190"/>
        <end position="209"/>
    </location>
</feature>
<feature type="transmembrane region" description="Helical" evidence="9">
    <location>
        <begin position="357"/>
        <end position="380"/>
    </location>
</feature>
<dbReference type="InterPro" id="IPR020846">
    <property type="entry name" value="MFS_dom"/>
</dbReference>
<dbReference type="InterPro" id="IPR036259">
    <property type="entry name" value="MFS_trans_sf"/>
</dbReference>
<feature type="transmembrane region" description="Helical" evidence="9">
    <location>
        <begin position="419"/>
        <end position="439"/>
    </location>
</feature>